<feature type="chain" id="PRO_5013599473" evidence="2">
    <location>
        <begin position="17"/>
        <end position="563"/>
    </location>
</feature>
<keyword evidence="4" id="KW-1185">Reference proteome</keyword>
<dbReference type="OrthoDB" id="10613603at2759"/>
<feature type="region of interest" description="Disordered" evidence="1">
    <location>
        <begin position="82"/>
        <end position="170"/>
    </location>
</feature>
<dbReference type="Proteomes" id="UP000242474">
    <property type="component" value="Unassembled WGS sequence"/>
</dbReference>
<evidence type="ECO:0000313" key="4">
    <source>
        <dbReference type="Proteomes" id="UP000242474"/>
    </source>
</evidence>
<evidence type="ECO:0000313" key="3">
    <source>
        <dbReference type="EMBL" id="PIA19742.1"/>
    </source>
</evidence>
<sequence>MKLLYIASALLAIVGATDVDSIDSTNPTNKAGDIYEDNDGKLLLHARFSDNPKKGIIFSENDKNPLAKRKLDEQELIRRQSYHQRNAQNPDAVFNKPESNDDSDDDDSDDEEDEDDDDCEDDEDDDVQSDAPAAEMRQGPAELASTGAPAISNTDAPTATNTASATPTASMMASITPSMTASITPSMTASITPSMMASMTASIATVTATATPAMEEDDDDDYGYYGGAPNGGNCRCCCGGGGGPGFGYGPQMYPGYLMGGGMMMGGMMNPYLNIQQGGFPGGGPNGYYNQNGGQRMQGQGGFPGQGYQNGYSQMASQAPVLEITETIQSIGYQTILVTEDIPTGQEVPAYTSVPPSGGYPSWGNQNTGPQNNPVSYIYVPYTVTVTDKNGGNDQIGMPTNTMGVENNMPTNMPGAGGGPMPTNGADTEMDSQTTNIFAPPTIYLGTVSESDVQPFGEDATGSVQPFDEDDTGSVKPFGEGDTGSVKPFGEGDTGSVKPFGEGDTGSVKPFGEGDTGSVKPFGEDDTGSVKPFGGEESTKPTKAFGEDDAATDSGNSNSVLFIE</sequence>
<dbReference type="STRING" id="763665.A0A2G5BLA0"/>
<feature type="compositionally biased region" description="Low complexity" evidence="1">
    <location>
        <begin position="152"/>
        <end position="170"/>
    </location>
</feature>
<dbReference type="AlphaFoldDB" id="A0A2G5BLA0"/>
<organism evidence="3 4">
    <name type="scientific">Coemansia reversa (strain ATCC 12441 / NRRL 1564)</name>
    <dbReference type="NCBI Taxonomy" id="763665"/>
    <lineage>
        <taxon>Eukaryota</taxon>
        <taxon>Fungi</taxon>
        <taxon>Fungi incertae sedis</taxon>
        <taxon>Zoopagomycota</taxon>
        <taxon>Kickxellomycotina</taxon>
        <taxon>Kickxellomycetes</taxon>
        <taxon>Kickxellales</taxon>
        <taxon>Kickxellaceae</taxon>
        <taxon>Coemansia</taxon>
    </lineage>
</organism>
<accession>A0A2G5BLA0</accession>
<keyword evidence="2" id="KW-0732">Signal</keyword>
<protein>
    <submittedName>
        <fullName evidence="3">Uncharacterized protein</fullName>
    </submittedName>
</protein>
<proteinExistence type="predicted"/>
<gene>
    <name evidence="3" type="ORF">COEREDRAFT_84353</name>
</gene>
<evidence type="ECO:0000256" key="1">
    <source>
        <dbReference type="SAM" id="MobiDB-lite"/>
    </source>
</evidence>
<evidence type="ECO:0000256" key="2">
    <source>
        <dbReference type="SAM" id="SignalP"/>
    </source>
</evidence>
<reference evidence="3 4" key="1">
    <citation type="journal article" date="2015" name="Genome Biol. Evol.">
        <title>Phylogenomic analyses indicate that early fungi evolved digesting cell walls of algal ancestors of land plants.</title>
        <authorList>
            <person name="Chang Y."/>
            <person name="Wang S."/>
            <person name="Sekimoto S."/>
            <person name="Aerts A.L."/>
            <person name="Choi C."/>
            <person name="Clum A."/>
            <person name="LaButti K.M."/>
            <person name="Lindquist E.A."/>
            <person name="Yee Ngan C."/>
            <person name="Ohm R.A."/>
            <person name="Salamov A.A."/>
            <person name="Grigoriev I.V."/>
            <person name="Spatafora J.W."/>
            <person name="Berbee M.L."/>
        </authorList>
    </citation>
    <scope>NUCLEOTIDE SEQUENCE [LARGE SCALE GENOMIC DNA]</scope>
    <source>
        <strain evidence="3 4">NRRL 1564</strain>
    </source>
</reference>
<name>A0A2G5BLA0_COERN</name>
<dbReference type="EMBL" id="KZ303486">
    <property type="protein sequence ID" value="PIA19742.1"/>
    <property type="molecule type" value="Genomic_DNA"/>
</dbReference>
<feature type="compositionally biased region" description="Polar residues" evidence="1">
    <location>
        <begin position="552"/>
        <end position="563"/>
    </location>
</feature>
<feature type="signal peptide" evidence="2">
    <location>
        <begin position="1"/>
        <end position="16"/>
    </location>
</feature>
<feature type="compositionally biased region" description="Acidic residues" evidence="1">
    <location>
        <begin position="100"/>
        <end position="128"/>
    </location>
</feature>
<feature type="region of interest" description="Disordered" evidence="1">
    <location>
        <begin position="452"/>
        <end position="563"/>
    </location>
</feature>